<evidence type="ECO:0000256" key="4">
    <source>
        <dbReference type="SAM" id="MobiDB-lite"/>
    </source>
</evidence>
<comment type="caution">
    <text evidence="5">The sequence shown here is derived from an EMBL/GenBank/DDBJ whole genome shotgun (WGS) entry which is preliminary data.</text>
</comment>
<proteinExistence type="inferred from homology"/>
<dbReference type="InterPro" id="IPR009430">
    <property type="entry name" value="GvpL/GvpF"/>
</dbReference>
<accession>A0ABS3WR47</accession>
<keyword evidence="6" id="KW-1185">Reference proteome</keyword>
<sequence>MSTYVYGITRTPAPPLRDGLTGVGDPPRPVRVLQRDGLVAVVSDAPADLRPKRRELLAHQQVLAQVNAERVVLPMRFGSVSDDDSTVGEVLVERAEHFLERLDTLEGKVEYNIKASHDQEAVLHIVLAEQPELRAESEANRAAGGGSYEQKLALGEKVARAVKAREPVDAALLRRALEPLAAEVSEGPQSAGWLTNLSVLVEREAADELLAAVEELDTSAPQLELKVNGPLPPYSFVEKTDASADPAAGARTAPAAG</sequence>
<dbReference type="RefSeq" id="WP_209264410.1">
    <property type="nucleotide sequence ID" value="NZ_JAFFZN010000006.1"/>
</dbReference>
<comment type="similarity">
    <text evidence="3">Belongs to the gas vesicle GvpF/GvpL family.</text>
</comment>
<comment type="subcellular location">
    <subcellularLocation>
        <location evidence="2">Gas vesicle</location>
    </subcellularLocation>
</comment>
<organism evidence="5 6">
    <name type="scientific">Streptomyces spirodelae</name>
    <dbReference type="NCBI Taxonomy" id="2812904"/>
    <lineage>
        <taxon>Bacteria</taxon>
        <taxon>Bacillati</taxon>
        <taxon>Actinomycetota</taxon>
        <taxon>Actinomycetes</taxon>
        <taxon>Kitasatosporales</taxon>
        <taxon>Streptomycetaceae</taxon>
        <taxon>Streptomyces</taxon>
    </lineage>
</organism>
<dbReference type="Pfam" id="PF06386">
    <property type="entry name" value="GvpL_GvpF"/>
    <property type="match status" value="1"/>
</dbReference>
<protein>
    <submittedName>
        <fullName evidence="5">GvpL/GvpF family gas vesicle protein</fullName>
    </submittedName>
</protein>
<keyword evidence="1" id="KW-0304">Gas vesicle</keyword>
<dbReference type="Proteomes" id="UP001518976">
    <property type="component" value="Unassembled WGS sequence"/>
</dbReference>
<evidence type="ECO:0000256" key="1">
    <source>
        <dbReference type="ARBA" id="ARBA00022987"/>
    </source>
</evidence>
<evidence type="ECO:0000256" key="2">
    <source>
        <dbReference type="ARBA" id="ARBA00035108"/>
    </source>
</evidence>
<reference evidence="5 6" key="1">
    <citation type="submission" date="2021-02" db="EMBL/GenBank/DDBJ databases">
        <title>Streptomyces spirodelae sp. nov., isolated from duckweed.</title>
        <authorList>
            <person name="Saimee Y."/>
            <person name="Duangmal K."/>
        </authorList>
    </citation>
    <scope>NUCLEOTIDE SEQUENCE [LARGE SCALE GENOMIC DNA]</scope>
    <source>
        <strain evidence="5 6">DW4-2</strain>
    </source>
</reference>
<evidence type="ECO:0000313" key="5">
    <source>
        <dbReference type="EMBL" id="MBO8185593.1"/>
    </source>
</evidence>
<evidence type="ECO:0000256" key="3">
    <source>
        <dbReference type="ARBA" id="ARBA00035643"/>
    </source>
</evidence>
<dbReference type="PANTHER" id="PTHR36852:SF1">
    <property type="entry name" value="PROTEIN GVPL 2"/>
    <property type="match status" value="1"/>
</dbReference>
<dbReference type="PANTHER" id="PTHR36852">
    <property type="entry name" value="PROTEIN GVPL 2"/>
    <property type="match status" value="1"/>
</dbReference>
<name>A0ABS3WR47_9ACTN</name>
<gene>
    <name evidence="5" type="ORF">JW592_08970</name>
</gene>
<dbReference type="EMBL" id="JAFFZN010000006">
    <property type="protein sequence ID" value="MBO8185593.1"/>
    <property type="molecule type" value="Genomic_DNA"/>
</dbReference>
<feature type="region of interest" description="Disordered" evidence="4">
    <location>
        <begin position="230"/>
        <end position="257"/>
    </location>
</feature>
<feature type="compositionally biased region" description="Low complexity" evidence="4">
    <location>
        <begin position="243"/>
        <end position="257"/>
    </location>
</feature>
<evidence type="ECO:0000313" key="6">
    <source>
        <dbReference type="Proteomes" id="UP001518976"/>
    </source>
</evidence>